<dbReference type="Proteomes" id="UP000681967">
    <property type="component" value="Unassembled WGS sequence"/>
</dbReference>
<dbReference type="InterPro" id="IPR029071">
    <property type="entry name" value="Ubiquitin-like_domsf"/>
</dbReference>
<dbReference type="InterPro" id="IPR000626">
    <property type="entry name" value="Ubiquitin-like_dom"/>
</dbReference>
<feature type="non-terminal residue" evidence="4">
    <location>
        <position position="1"/>
    </location>
</feature>
<evidence type="ECO:0000313" key="5">
    <source>
        <dbReference type="Proteomes" id="UP000676336"/>
    </source>
</evidence>
<comment type="caution">
    <text evidence="4">The sequence shown here is derived from an EMBL/GenBank/DDBJ whole genome shotgun (WGS) entry which is preliminary data.</text>
</comment>
<dbReference type="EMBL" id="CAJOBH010079673">
    <property type="protein sequence ID" value="CAF4511006.1"/>
    <property type="molecule type" value="Genomic_DNA"/>
</dbReference>
<name>A0A8S2Z443_9BILA</name>
<gene>
    <name evidence="2" type="ORF">BYL167_LOCUS36471</name>
    <name evidence="3" type="ORF">GIL414_LOCUS36360</name>
    <name evidence="4" type="ORF">SMN809_LOCUS39052</name>
</gene>
<reference evidence="4" key="1">
    <citation type="submission" date="2021-02" db="EMBL/GenBank/DDBJ databases">
        <authorList>
            <person name="Nowell W R."/>
        </authorList>
    </citation>
    <scope>NUCLEOTIDE SEQUENCE</scope>
</reference>
<dbReference type="Gene3D" id="3.10.20.90">
    <property type="entry name" value="Phosphatidylinositol 3-kinase Catalytic Subunit, Chain A, domain 1"/>
    <property type="match status" value="1"/>
</dbReference>
<evidence type="ECO:0000313" key="3">
    <source>
        <dbReference type="EMBL" id="CAF4539537.1"/>
    </source>
</evidence>
<dbReference type="Proteomes" id="UP000681720">
    <property type="component" value="Unassembled WGS sequence"/>
</dbReference>
<sequence length="45" mass="5484">MLEFTLKFLSGDSRKYEVDESANVRQFKERLRDELNIPIERQRLI</sequence>
<dbReference type="SUPFAM" id="SSF54236">
    <property type="entry name" value="Ubiquitin-like"/>
    <property type="match status" value="1"/>
</dbReference>
<organism evidence="4 5">
    <name type="scientific">Rotaria magnacalcarata</name>
    <dbReference type="NCBI Taxonomy" id="392030"/>
    <lineage>
        <taxon>Eukaryota</taxon>
        <taxon>Metazoa</taxon>
        <taxon>Spiralia</taxon>
        <taxon>Gnathifera</taxon>
        <taxon>Rotifera</taxon>
        <taxon>Eurotatoria</taxon>
        <taxon>Bdelloidea</taxon>
        <taxon>Philodinida</taxon>
        <taxon>Philodinidae</taxon>
        <taxon>Rotaria</taxon>
    </lineage>
</organism>
<dbReference type="EMBL" id="CAJOBI010103836">
    <property type="protein sequence ID" value="CAF4600316.1"/>
    <property type="molecule type" value="Genomic_DNA"/>
</dbReference>
<accession>A0A8S2Z443</accession>
<evidence type="ECO:0000313" key="4">
    <source>
        <dbReference type="EMBL" id="CAF4600316.1"/>
    </source>
</evidence>
<evidence type="ECO:0000259" key="1">
    <source>
        <dbReference type="PROSITE" id="PS50053"/>
    </source>
</evidence>
<dbReference type="PROSITE" id="PS50053">
    <property type="entry name" value="UBIQUITIN_2"/>
    <property type="match status" value="1"/>
</dbReference>
<dbReference type="Pfam" id="PF00240">
    <property type="entry name" value="ubiquitin"/>
    <property type="match status" value="1"/>
</dbReference>
<feature type="domain" description="Ubiquitin-like" evidence="1">
    <location>
        <begin position="2"/>
        <end position="45"/>
    </location>
</feature>
<dbReference type="AlphaFoldDB" id="A0A8S2Z443"/>
<proteinExistence type="predicted"/>
<dbReference type="Proteomes" id="UP000676336">
    <property type="component" value="Unassembled WGS sequence"/>
</dbReference>
<protein>
    <recommendedName>
        <fullName evidence="1">Ubiquitin-like domain-containing protein</fullName>
    </recommendedName>
</protein>
<evidence type="ECO:0000313" key="2">
    <source>
        <dbReference type="EMBL" id="CAF4511006.1"/>
    </source>
</evidence>
<dbReference type="EMBL" id="CAJOBJ010090293">
    <property type="protein sequence ID" value="CAF4539537.1"/>
    <property type="molecule type" value="Genomic_DNA"/>
</dbReference>